<accession>G0RXS9</accession>
<dbReference type="SMART" id="SM00164">
    <property type="entry name" value="TBC"/>
    <property type="match status" value="1"/>
</dbReference>
<dbReference type="Pfam" id="PF22874">
    <property type="entry name" value="SBE2_M"/>
    <property type="match status" value="1"/>
</dbReference>
<evidence type="ECO:0000313" key="3">
    <source>
        <dbReference type="EMBL" id="EGS24095.1"/>
    </source>
</evidence>
<dbReference type="EMBL" id="GL988030">
    <property type="protein sequence ID" value="EGS24095.1"/>
    <property type="molecule type" value="Genomic_DNA"/>
</dbReference>
<dbReference type="PANTHER" id="PTHR47219:SF15">
    <property type="entry name" value="TBC1 DOMAIN FAMILY MEMBER 12 ISOFORM X1"/>
    <property type="match status" value="1"/>
</dbReference>
<dbReference type="GeneID" id="18254064"/>
<feature type="compositionally biased region" description="Basic and acidic residues" evidence="1">
    <location>
        <begin position="319"/>
        <end position="333"/>
    </location>
</feature>
<dbReference type="Pfam" id="PF00566">
    <property type="entry name" value="RabGAP-TBC"/>
    <property type="match status" value="1"/>
</dbReference>
<dbReference type="InterPro" id="IPR000195">
    <property type="entry name" value="Rab-GAP-TBC_dom"/>
</dbReference>
<feature type="compositionally biased region" description="Polar residues" evidence="1">
    <location>
        <begin position="334"/>
        <end position="344"/>
    </location>
</feature>
<dbReference type="Proteomes" id="UP000008066">
    <property type="component" value="Unassembled WGS sequence"/>
</dbReference>
<evidence type="ECO:0000259" key="2">
    <source>
        <dbReference type="PROSITE" id="PS50086"/>
    </source>
</evidence>
<dbReference type="eggNOG" id="KOG2223">
    <property type="taxonomic scope" value="Eukaryota"/>
</dbReference>
<evidence type="ECO:0000313" key="4">
    <source>
        <dbReference type="Proteomes" id="UP000008066"/>
    </source>
</evidence>
<dbReference type="GO" id="GO:0031267">
    <property type="term" value="F:small GTPase binding"/>
    <property type="evidence" value="ECO:0007669"/>
    <property type="project" value="TreeGrafter"/>
</dbReference>
<dbReference type="GO" id="GO:0005096">
    <property type="term" value="F:GTPase activator activity"/>
    <property type="evidence" value="ECO:0007669"/>
    <property type="project" value="TreeGrafter"/>
</dbReference>
<dbReference type="InterPro" id="IPR035969">
    <property type="entry name" value="Rab-GAP_TBC_sf"/>
</dbReference>
<reference evidence="3 4" key="1">
    <citation type="journal article" date="2011" name="Cell">
        <title>Insight into structure and assembly of the nuclear pore complex by utilizing the genome of a eukaryotic thermophile.</title>
        <authorList>
            <person name="Amlacher S."/>
            <person name="Sarges P."/>
            <person name="Flemming D."/>
            <person name="van Noort V."/>
            <person name="Kunze R."/>
            <person name="Devos D.P."/>
            <person name="Arumugam M."/>
            <person name="Bork P."/>
            <person name="Hurt E."/>
        </authorList>
    </citation>
    <scope>NUCLEOTIDE SEQUENCE [LARGE SCALE GENOMIC DNA]</scope>
    <source>
        <strain evidence="4">DSM 1495 / CBS 144.50 / IMI 039719</strain>
    </source>
</reference>
<feature type="region of interest" description="Disordered" evidence="1">
    <location>
        <begin position="319"/>
        <end position="362"/>
    </location>
</feature>
<feature type="domain" description="Rab-GAP TBC" evidence="2">
    <location>
        <begin position="471"/>
        <end position="679"/>
    </location>
</feature>
<protein>
    <recommendedName>
        <fullName evidence="2">Rab-GAP TBC domain-containing protein</fullName>
    </recommendedName>
</protein>
<evidence type="ECO:0000256" key="1">
    <source>
        <dbReference type="SAM" id="MobiDB-lite"/>
    </source>
</evidence>
<dbReference type="Gene3D" id="1.10.8.270">
    <property type="entry name" value="putative rabgap domain of human tbc1 domain family member 14 like domains"/>
    <property type="match status" value="1"/>
</dbReference>
<dbReference type="OMA" id="WSKAIGN"/>
<dbReference type="STRING" id="759272.G0RXS9"/>
<dbReference type="OrthoDB" id="289721at2759"/>
<dbReference type="AlphaFoldDB" id="G0RXS9"/>
<dbReference type="PANTHER" id="PTHR47219">
    <property type="entry name" value="RAB GTPASE-ACTIVATING PROTEIN 1-LIKE"/>
    <property type="match status" value="1"/>
</dbReference>
<proteinExistence type="predicted"/>
<dbReference type="InterPro" id="IPR053949">
    <property type="entry name" value="SBE2/SBE22_M"/>
</dbReference>
<dbReference type="PROSITE" id="PS50086">
    <property type="entry name" value="TBC_RABGAP"/>
    <property type="match status" value="1"/>
</dbReference>
<dbReference type="SUPFAM" id="SSF47923">
    <property type="entry name" value="Ypt/Rab-GAP domain of gyp1p"/>
    <property type="match status" value="2"/>
</dbReference>
<name>G0RXS9_CHATD</name>
<dbReference type="InterPro" id="IPR050302">
    <property type="entry name" value="Rab_GAP_TBC_domain"/>
</dbReference>
<keyword evidence="4" id="KW-1185">Reference proteome</keyword>
<dbReference type="KEGG" id="cthr:CTHT_0000260"/>
<dbReference type="RefSeq" id="XP_006690581.1">
    <property type="nucleotide sequence ID" value="XM_006690518.1"/>
</dbReference>
<dbReference type="HOGENOM" id="CLU_009825_0_0_1"/>
<feature type="region of interest" description="Disordered" evidence="1">
    <location>
        <begin position="1"/>
        <end position="289"/>
    </location>
</feature>
<feature type="compositionally biased region" description="Polar residues" evidence="1">
    <location>
        <begin position="67"/>
        <end position="82"/>
    </location>
</feature>
<gene>
    <name evidence="3" type="ORF">CTHT_0000260</name>
</gene>
<feature type="compositionally biased region" description="Polar residues" evidence="1">
    <location>
        <begin position="268"/>
        <end position="287"/>
    </location>
</feature>
<dbReference type="FunFam" id="1.10.8.270:FF:000034">
    <property type="entry name" value="TBC (Tre-2/Bub2/Cdc16) domain family"/>
    <property type="match status" value="1"/>
</dbReference>
<dbReference type="Gene3D" id="1.10.10.750">
    <property type="entry name" value="Ypt/Rab-GAP domain of gyp1p, domain 1"/>
    <property type="match status" value="1"/>
</dbReference>
<feature type="compositionally biased region" description="Low complexity" evidence="1">
    <location>
        <begin position="24"/>
        <end position="36"/>
    </location>
</feature>
<sequence>MMIYERPLHDTSLPGPGSPPGMTASKSSKSSSLASLPEEDSALADANHFEEIGLDDPQVDLHAVSDLKSTANPYSRSISDLRSVTKKPVVASTPRLPQFVRDTPRARPTRDFSPSQPSRPTFPPRSPNGRVASMGLLSDPVRTRNLGPPSRSQTSLSRHRSPSPGIALSPRDPALPMKPRRSSWQSNRDRKSAMELELECDEDDGDEIPDGLILDNVPLSPRPPSERIRSQPPSKSPSPERAPKERIRSVGNGTPPVATAQGCLRSPTWKTDSAATSPGSTPGSRVTSPVLVRQKSWTTALNQLNAEAKALTEKLEEHAEEIEKKEIEKKEQQLKSQRASTGSLPTFRRRSEDSKPRVKSALPELPPLRRSNIMIDPLPISKEKEAVLSRTRPSWLPPKDPAEERRHLREYQKMMQQSLEAERKREAAKRAKSETRDVVVDSVMQIWERDIIPRWNEAIHERRTRDLWWKGIAPRSRGLVWPRAIGNDLGLTKTSFEAALNRAREVEQRVKTGHGTPEDMRAVNWFSEISRDVRERTWPDLRIFQPGGPLHQSLLDVLRAYAMYRSDIGYVPGCNTIAALLLLNLPTPIDAFISLANVLNRGLPVSFFSHDVGGKTSAYNLLLQNLAQKSPTLHEHLTTKIPSGSDLDRYLNPIFTGLFTRHLALDEVTRLWDVYVFEGDALLIRAGVAYLLQKEMALLGTKTVAEVREVLGTAPDTGDGRAYCPKVMGGNGEEEKWMQAVRDAGKV</sequence>
<feature type="compositionally biased region" description="Acidic residues" evidence="1">
    <location>
        <begin position="196"/>
        <end position="209"/>
    </location>
</feature>
<organism evidence="4">
    <name type="scientific">Chaetomium thermophilum (strain DSM 1495 / CBS 144.50 / IMI 039719)</name>
    <name type="common">Thermochaetoides thermophila</name>
    <dbReference type="NCBI Taxonomy" id="759272"/>
    <lineage>
        <taxon>Eukaryota</taxon>
        <taxon>Fungi</taxon>
        <taxon>Dikarya</taxon>
        <taxon>Ascomycota</taxon>
        <taxon>Pezizomycotina</taxon>
        <taxon>Sordariomycetes</taxon>
        <taxon>Sordariomycetidae</taxon>
        <taxon>Sordariales</taxon>
        <taxon>Chaetomiaceae</taxon>
        <taxon>Thermochaetoides</taxon>
    </lineage>
</organism>
<dbReference type="Gene3D" id="1.10.472.80">
    <property type="entry name" value="Ypt/Rab-GAP domain of gyp1p, domain 3"/>
    <property type="match status" value="1"/>
</dbReference>